<sequence>MPEDEITILQGAKTQLSKIMESLNKSHREHLLSFAIQEWMTMKIGVDSDDESNDEDEHVLDDPAAKLRKIVEEIRDKIPLNAILPSENIQLPTKGPNDDCDPKITVHVDGFLYEDDDIEDLVKEGKMSRNYCKDCGSKNTSPLIFISHSASRDELYLIFNTLLPTLDGKILLDVGSRLGAVLYGAYVYSDAEKIIGVEMNKDLCDLQNEVIRKHKMDKRIEIINKRIEDTGDLVRVADVVVLNNVFEFYLSEEEQTSVWKFLRDNIKKGAFIVSRPSISSSLSSLNTGIDVDQWIKPVDSEIDQPVNYFAEETERVDDSMKIFCYNVL</sequence>
<protein>
    <recommendedName>
        <fullName evidence="3">Methyltransferase type 11 domain-containing protein</fullName>
    </recommendedName>
</protein>
<organism evidence="1 2">
    <name type="scientific">Fopius arisanus</name>
    <dbReference type="NCBI Taxonomy" id="64838"/>
    <lineage>
        <taxon>Eukaryota</taxon>
        <taxon>Metazoa</taxon>
        <taxon>Ecdysozoa</taxon>
        <taxon>Arthropoda</taxon>
        <taxon>Hexapoda</taxon>
        <taxon>Insecta</taxon>
        <taxon>Pterygota</taxon>
        <taxon>Neoptera</taxon>
        <taxon>Endopterygota</taxon>
        <taxon>Hymenoptera</taxon>
        <taxon>Apocrita</taxon>
        <taxon>Ichneumonoidea</taxon>
        <taxon>Braconidae</taxon>
        <taxon>Opiinae</taxon>
        <taxon>Fopius</taxon>
    </lineage>
</organism>
<accession>A0A9R1TLB0</accession>
<dbReference type="KEGG" id="fas:105271226"/>
<dbReference type="GO" id="GO:0008168">
    <property type="term" value="F:methyltransferase activity"/>
    <property type="evidence" value="ECO:0007669"/>
    <property type="project" value="TreeGrafter"/>
</dbReference>
<dbReference type="GeneID" id="105271226"/>
<name>A0A9R1TLB0_9HYME</name>
<evidence type="ECO:0000313" key="2">
    <source>
        <dbReference type="RefSeq" id="XP_011310923.1"/>
    </source>
</evidence>
<proteinExistence type="predicted"/>
<keyword evidence="1" id="KW-1185">Reference proteome</keyword>
<dbReference type="RefSeq" id="XP_011310923.1">
    <property type="nucleotide sequence ID" value="XM_011312621.1"/>
</dbReference>
<dbReference type="PANTHER" id="PTHR43675:SF1">
    <property type="entry name" value="RIKEN CDNA 2700097O09 GENE"/>
    <property type="match status" value="1"/>
</dbReference>
<dbReference type="InterPro" id="IPR029063">
    <property type="entry name" value="SAM-dependent_MTases_sf"/>
</dbReference>
<dbReference type="Gene3D" id="3.40.50.150">
    <property type="entry name" value="Vaccinia Virus protein VP39"/>
    <property type="match status" value="1"/>
</dbReference>
<dbReference type="OrthoDB" id="15794at2759"/>
<reference evidence="2" key="1">
    <citation type="submission" date="2025-08" db="UniProtKB">
        <authorList>
            <consortium name="RefSeq"/>
        </authorList>
    </citation>
    <scope>IDENTIFICATION</scope>
    <source>
        <strain evidence="2">USDA-PBARC FA_bdor</strain>
        <tissue evidence="2">Whole organism</tissue>
    </source>
</reference>
<evidence type="ECO:0008006" key="3">
    <source>
        <dbReference type="Google" id="ProtNLM"/>
    </source>
</evidence>
<gene>
    <name evidence="2" type="primary">LOC105271226</name>
</gene>
<dbReference type="AlphaFoldDB" id="A0A9R1TLB0"/>
<dbReference type="InterPro" id="IPR026669">
    <property type="entry name" value="Arsenite_MeTrfase-like"/>
</dbReference>
<dbReference type="SUPFAM" id="SSF53335">
    <property type="entry name" value="S-adenosyl-L-methionine-dependent methyltransferases"/>
    <property type="match status" value="1"/>
</dbReference>
<dbReference type="PANTHER" id="PTHR43675">
    <property type="entry name" value="ARSENITE METHYLTRANSFERASE"/>
    <property type="match status" value="1"/>
</dbReference>
<evidence type="ECO:0000313" key="1">
    <source>
        <dbReference type="Proteomes" id="UP000694866"/>
    </source>
</evidence>
<dbReference type="Proteomes" id="UP000694866">
    <property type="component" value="Unplaced"/>
</dbReference>